<name>A0A1I5HBP6_9HYPH</name>
<keyword evidence="2" id="KW-1185">Reference proteome</keyword>
<dbReference type="EMBL" id="FOVR01000006">
    <property type="protein sequence ID" value="SFO45609.1"/>
    <property type="molecule type" value="Genomic_DNA"/>
</dbReference>
<accession>A0A1I5HBP6</accession>
<evidence type="ECO:0000313" key="2">
    <source>
        <dbReference type="Proteomes" id="UP000199236"/>
    </source>
</evidence>
<organism evidence="1 2">
    <name type="scientific">Cohaesibacter marisflavi</name>
    <dbReference type="NCBI Taxonomy" id="655353"/>
    <lineage>
        <taxon>Bacteria</taxon>
        <taxon>Pseudomonadati</taxon>
        <taxon>Pseudomonadota</taxon>
        <taxon>Alphaproteobacteria</taxon>
        <taxon>Hyphomicrobiales</taxon>
        <taxon>Cohaesibacteraceae</taxon>
    </lineage>
</organism>
<proteinExistence type="predicted"/>
<reference evidence="1 2" key="1">
    <citation type="submission" date="2016-10" db="EMBL/GenBank/DDBJ databases">
        <authorList>
            <person name="de Groot N.N."/>
        </authorList>
    </citation>
    <scope>NUCLEOTIDE SEQUENCE [LARGE SCALE GENOMIC DNA]</scope>
    <source>
        <strain evidence="1 2">CGMCC 1.9157</strain>
    </source>
</reference>
<dbReference type="STRING" id="655353.SAMN04488056_106142"/>
<gene>
    <name evidence="1" type="ORF">SAMN04488056_106142</name>
</gene>
<dbReference type="Proteomes" id="UP000199236">
    <property type="component" value="Unassembled WGS sequence"/>
</dbReference>
<dbReference type="AlphaFoldDB" id="A0A1I5HBP6"/>
<sequence length="72" mass="7903">MTSMISQFFALSGQLLAEGCGFLPESLGAHLSQVCRVVFIPVVFHCLDLLWLMTSLQDWSASVHVFSRGPCS</sequence>
<protein>
    <submittedName>
        <fullName evidence="1">Uncharacterized protein</fullName>
    </submittedName>
</protein>
<evidence type="ECO:0000313" key="1">
    <source>
        <dbReference type="EMBL" id="SFO45609.1"/>
    </source>
</evidence>